<dbReference type="Gene3D" id="3.10.450.50">
    <property type="match status" value="1"/>
</dbReference>
<dbReference type="InterPro" id="IPR037401">
    <property type="entry name" value="SnoaL-like"/>
</dbReference>
<reference evidence="3" key="1">
    <citation type="submission" date="2018-05" db="EMBL/GenBank/DDBJ databases">
        <authorList>
            <person name="Li X."/>
        </authorList>
    </citation>
    <scope>NUCLEOTIDE SEQUENCE [LARGE SCALE GENOMIC DNA]</scope>
    <source>
        <strain evidence="3">HKS-05</strain>
    </source>
</reference>
<evidence type="ECO:0000313" key="3">
    <source>
        <dbReference type="Proteomes" id="UP000249842"/>
    </source>
</evidence>
<dbReference type="OrthoDB" id="3475938at2"/>
<evidence type="ECO:0000259" key="1">
    <source>
        <dbReference type="Pfam" id="PF12680"/>
    </source>
</evidence>
<dbReference type="Pfam" id="PF12680">
    <property type="entry name" value="SnoaL_2"/>
    <property type="match status" value="1"/>
</dbReference>
<feature type="domain" description="SnoaL-like" evidence="1">
    <location>
        <begin position="19"/>
        <end position="117"/>
    </location>
</feature>
<organism evidence="2 3">
    <name type="scientific">Phenylobacterium hankyongense</name>
    <dbReference type="NCBI Taxonomy" id="1813876"/>
    <lineage>
        <taxon>Bacteria</taxon>
        <taxon>Pseudomonadati</taxon>
        <taxon>Pseudomonadota</taxon>
        <taxon>Alphaproteobacteria</taxon>
        <taxon>Caulobacterales</taxon>
        <taxon>Caulobacteraceae</taxon>
        <taxon>Phenylobacterium</taxon>
    </lineage>
</organism>
<dbReference type="InterPro" id="IPR032710">
    <property type="entry name" value="NTF2-like_dom_sf"/>
</dbReference>
<keyword evidence="3" id="KW-1185">Reference proteome</keyword>
<gene>
    <name evidence="2" type="ORF">DJ021_12890</name>
</gene>
<evidence type="ECO:0000313" key="2">
    <source>
        <dbReference type="EMBL" id="RAK60641.1"/>
    </source>
</evidence>
<dbReference type="SUPFAM" id="SSF54427">
    <property type="entry name" value="NTF2-like"/>
    <property type="match status" value="1"/>
</dbReference>
<comment type="caution">
    <text evidence="2">The sequence shown here is derived from an EMBL/GenBank/DDBJ whole genome shotgun (WGS) entry which is preliminary data.</text>
</comment>
<protein>
    <submittedName>
        <fullName evidence="2">Nuclear transport factor 2 family protein</fullName>
    </submittedName>
</protein>
<proteinExistence type="predicted"/>
<name>A0A328B2H7_9CAUL</name>
<dbReference type="AlphaFoldDB" id="A0A328B2H7"/>
<dbReference type="EMBL" id="QFYP01000001">
    <property type="protein sequence ID" value="RAK60641.1"/>
    <property type="molecule type" value="Genomic_DNA"/>
</dbReference>
<accession>A0A328B2H7</accession>
<sequence>MSRAKIVRAYLKAIEMRKDTLSFFAEDAVQEEFPNALSPNGAVRDLADLKAASARGQNVLQSETYEIVSLLEADDTVAAEIIWRGVMAIPLKSLKPGDTMKARFAVFFEFEGEKIRRQRNYDCFEPF</sequence>
<dbReference type="RefSeq" id="WP_111457933.1">
    <property type="nucleotide sequence ID" value="NZ_QFYP01000001.1"/>
</dbReference>
<dbReference type="Proteomes" id="UP000249842">
    <property type="component" value="Unassembled WGS sequence"/>
</dbReference>